<evidence type="ECO:0000313" key="4">
    <source>
        <dbReference type="Proteomes" id="UP000564536"/>
    </source>
</evidence>
<dbReference type="PANTHER" id="PTHR43581:SF2">
    <property type="entry name" value="EXCINUCLEASE ATPASE SUBUNIT"/>
    <property type="match status" value="1"/>
</dbReference>
<sequence>MKLTSLEICNYRSFGPEPKTICFDKFTGIIGHNSAGKTTILNAINVMFGNSKLRKSDFHTEANRIDNEELTLKIKAKFDFFSGDNDPNDNAIPSFFESFTISEPGDTPYIKILFEAKWQQGNTPDGVIETSLNYLVVGEEEKRFPMSMLDRSKIDVIYIPAIRNPYDQLSNASGTILWRLLKQLNWKEEDKKQISERIVALDETISAQEGIMMLEQTISNQWKTYHTDSRFAEASLKFGSTDLEKILKKLEVEFSPAPSDQIYRVGDLGDGLQSLFYLSLIDAFLEMEEKGLEEVSTGVTDDEKTLNVNPPVITLLLVEEPENHISPQLLGNALFNLRSISTNANSQVIFTSHSPSVVKRIDPENIRHVQMDVVEKNTVVNKICLPEDGGDAYKFVKGAIQAYPELYFSSLVILGEGDSEELLIPHFLKKKFPNLDAEGISIVPLGGRHVNHFWRLLNMLQIPHITLLDFDQERYGGGCGRIQYALKELVELNSSLGETFKVKMEDVGDVKNLNEVIDEISQWELTPSYLQAWFNSLEKMNIFFSAPLDIDFLMLENFKEQYISTLDDTEGPIVSISGRNVKFSQISEEEKQTPEYTSKLTAALKHTLKEKSTDGSTFLPEQKELMVWYDYFFLGRGKPVTHRLAIDKIDELSKIPDVFERLGTKVEAMLRGDQNGSEK</sequence>
<accession>A0A841Z9G6</accession>
<dbReference type="Gene3D" id="3.40.50.300">
    <property type="entry name" value="P-loop containing nucleotide triphosphate hydrolases"/>
    <property type="match status" value="1"/>
</dbReference>
<feature type="domain" description="Endonuclease GajA/Old nuclease/RecF-like AAA" evidence="1">
    <location>
        <begin position="149"/>
        <end position="358"/>
    </location>
</feature>
<comment type="caution">
    <text evidence="3">The sequence shown here is derived from an EMBL/GenBank/DDBJ whole genome shotgun (WGS) entry which is preliminary data.</text>
</comment>
<dbReference type="Proteomes" id="UP000564536">
    <property type="component" value="Unassembled WGS sequence"/>
</dbReference>
<dbReference type="InterPro" id="IPR051396">
    <property type="entry name" value="Bact_Antivir_Def_Nuclease"/>
</dbReference>
<dbReference type="InterPro" id="IPR034139">
    <property type="entry name" value="TOPRIM_OLD"/>
</dbReference>
<dbReference type="PANTHER" id="PTHR43581">
    <property type="entry name" value="ATP/GTP PHOSPHATASE"/>
    <property type="match status" value="1"/>
</dbReference>
<feature type="domain" description="OLD protein-like TOPRIM" evidence="2">
    <location>
        <begin position="408"/>
        <end position="471"/>
    </location>
</feature>
<gene>
    <name evidence="3" type="ORF">HB943_14660</name>
</gene>
<evidence type="ECO:0000259" key="2">
    <source>
        <dbReference type="Pfam" id="PF20469"/>
    </source>
</evidence>
<evidence type="ECO:0000313" key="3">
    <source>
        <dbReference type="EMBL" id="MBC1501840.1"/>
    </source>
</evidence>
<dbReference type="EMBL" id="JAARRL010000031">
    <property type="protein sequence ID" value="MBC1501840.1"/>
    <property type="molecule type" value="Genomic_DNA"/>
</dbReference>
<name>A0A841Z9G6_9LIST</name>
<dbReference type="InterPro" id="IPR041685">
    <property type="entry name" value="AAA_GajA/Old/RecF-like"/>
</dbReference>
<dbReference type="SUPFAM" id="SSF52540">
    <property type="entry name" value="P-loop containing nucleoside triphosphate hydrolases"/>
    <property type="match status" value="1"/>
</dbReference>
<dbReference type="Pfam" id="PF13175">
    <property type="entry name" value="AAA_15"/>
    <property type="match status" value="2"/>
</dbReference>
<dbReference type="RefSeq" id="WP_185427248.1">
    <property type="nucleotide sequence ID" value="NZ_JAARRL010000031.1"/>
</dbReference>
<dbReference type="InterPro" id="IPR027417">
    <property type="entry name" value="P-loop_NTPase"/>
</dbReference>
<dbReference type="AlphaFoldDB" id="A0A841Z9G6"/>
<feature type="domain" description="Endonuclease GajA/Old nuclease/RecF-like AAA" evidence="1">
    <location>
        <begin position="1"/>
        <end position="81"/>
    </location>
</feature>
<dbReference type="Pfam" id="PF20469">
    <property type="entry name" value="OLD-like_TOPRIM"/>
    <property type="match status" value="1"/>
</dbReference>
<protein>
    <submittedName>
        <fullName evidence="3">AAA family ATPase</fullName>
    </submittedName>
</protein>
<reference evidence="3 4" key="1">
    <citation type="submission" date="2020-03" db="EMBL/GenBank/DDBJ databases">
        <title>Soil Listeria distribution.</title>
        <authorList>
            <person name="Liao J."/>
            <person name="Wiedmann M."/>
        </authorList>
    </citation>
    <scope>NUCLEOTIDE SEQUENCE [LARGE SCALE GENOMIC DNA]</scope>
    <source>
        <strain evidence="3 4">FSL L7-1523</strain>
    </source>
</reference>
<dbReference type="CDD" id="cd01026">
    <property type="entry name" value="TOPRIM_OLD"/>
    <property type="match status" value="1"/>
</dbReference>
<proteinExistence type="predicted"/>
<organism evidence="3 4">
    <name type="scientific">Listeria weihenstephanensis</name>
    <dbReference type="NCBI Taxonomy" id="1006155"/>
    <lineage>
        <taxon>Bacteria</taxon>
        <taxon>Bacillati</taxon>
        <taxon>Bacillota</taxon>
        <taxon>Bacilli</taxon>
        <taxon>Bacillales</taxon>
        <taxon>Listeriaceae</taxon>
        <taxon>Listeria</taxon>
    </lineage>
</organism>
<evidence type="ECO:0000259" key="1">
    <source>
        <dbReference type="Pfam" id="PF13175"/>
    </source>
</evidence>